<dbReference type="RefSeq" id="WP_004918928.1">
    <property type="nucleotide sequence ID" value="NZ_DS607663.1"/>
</dbReference>
<comment type="similarity">
    <text evidence="2">Belongs to the TonB family.</text>
</comment>
<dbReference type="InterPro" id="IPR006260">
    <property type="entry name" value="TonB/TolA_C"/>
</dbReference>
<dbReference type="InterPro" id="IPR051045">
    <property type="entry name" value="TonB-dependent_transducer"/>
</dbReference>
<keyword evidence="8" id="KW-1133">Transmembrane helix</keyword>
<dbReference type="GO" id="GO:0098797">
    <property type="term" value="C:plasma membrane protein complex"/>
    <property type="evidence" value="ECO:0007669"/>
    <property type="project" value="TreeGrafter"/>
</dbReference>
<dbReference type="EMBL" id="ABJD02000101">
    <property type="protein sequence ID" value="EDU58993.1"/>
    <property type="molecule type" value="Genomic_DNA"/>
</dbReference>
<evidence type="ECO:0000313" key="12">
    <source>
        <dbReference type="EMBL" id="EDU58993.1"/>
    </source>
</evidence>
<dbReference type="PANTHER" id="PTHR33446">
    <property type="entry name" value="PROTEIN TONB-RELATED"/>
    <property type="match status" value="1"/>
</dbReference>
<evidence type="ECO:0000256" key="8">
    <source>
        <dbReference type="ARBA" id="ARBA00022989"/>
    </source>
</evidence>
<reference evidence="12 13" key="3">
    <citation type="submission" date="2008-05" db="EMBL/GenBank/DDBJ databases">
        <authorList>
            <person name="Fulton L."/>
            <person name="Clifton S."/>
            <person name="Fulton B."/>
            <person name="Xu J."/>
            <person name="Minx P."/>
            <person name="Pepin K.H."/>
            <person name="Johnson M."/>
            <person name="Thiruvilangam P."/>
            <person name="Bhonagiri V."/>
            <person name="Nash W.E."/>
            <person name="Mardis E.R."/>
            <person name="Wilson R.K."/>
        </authorList>
    </citation>
    <scope>NUCLEOTIDE SEQUENCE [LARGE SCALE GENOMIC DNA]</scope>
    <source>
        <strain evidence="12 13">ATCC 25827</strain>
    </source>
</reference>
<dbReference type="AlphaFoldDB" id="A0AA86YIL5"/>
<evidence type="ECO:0000256" key="2">
    <source>
        <dbReference type="ARBA" id="ARBA00006555"/>
    </source>
</evidence>
<dbReference type="GO" id="GO:0015031">
    <property type="term" value="P:protein transport"/>
    <property type="evidence" value="ECO:0007669"/>
    <property type="project" value="UniProtKB-KW"/>
</dbReference>
<gene>
    <name evidence="12" type="ORF">PROSTU_02177</name>
</gene>
<evidence type="ECO:0000256" key="7">
    <source>
        <dbReference type="ARBA" id="ARBA00022927"/>
    </source>
</evidence>
<protein>
    <submittedName>
        <fullName evidence="12">TonB-dependent receptor</fullName>
    </submittedName>
</protein>
<keyword evidence="6" id="KW-0812">Transmembrane</keyword>
<comment type="caution">
    <text evidence="12">The sequence shown here is derived from an EMBL/GenBank/DDBJ whole genome shotgun (WGS) entry which is preliminary data.</text>
</comment>
<dbReference type="Pfam" id="PF03544">
    <property type="entry name" value="TonB_C"/>
    <property type="match status" value="1"/>
</dbReference>
<dbReference type="PROSITE" id="PS52015">
    <property type="entry name" value="TONB_CTD"/>
    <property type="match status" value="1"/>
</dbReference>
<evidence type="ECO:0000256" key="9">
    <source>
        <dbReference type="ARBA" id="ARBA00023136"/>
    </source>
</evidence>
<feature type="compositionally biased region" description="Polar residues" evidence="10">
    <location>
        <begin position="115"/>
        <end position="143"/>
    </location>
</feature>
<dbReference type="InterPro" id="IPR037682">
    <property type="entry name" value="TonB_C"/>
</dbReference>
<keyword evidence="9" id="KW-0472">Membrane</keyword>
<proteinExistence type="inferred from homology"/>
<evidence type="ECO:0000256" key="1">
    <source>
        <dbReference type="ARBA" id="ARBA00004383"/>
    </source>
</evidence>
<dbReference type="GO" id="GO:0055085">
    <property type="term" value="P:transmembrane transport"/>
    <property type="evidence" value="ECO:0007669"/>
    <property type="project" value="InterPro"/>
</dbReference>
<keyword evidence="3" id="KW-0813">Transport</keyword>
<dbReference type="GO" id="GO:0031992">
    <property type="term" value="F:energy transducer activity"/>
    <property type="evidence" value="ECO:0007669"/>
    <property type="project" value="TreeGrafter"/>
</dbReference>
<dbReference type="SUPFAM" id="SSF74653">
    <property type="entry name" value="TolA/TonB C-terminal domain"/>
    <property type="match status" value="1"/>
</dbReference>
<keyword evidence="12" id="KW-0675">Receptor</keyword>
<evidence type="ECO:0000256" key="5">
    <source>
        <dbReference type="ARBA" id="ARBA00022519"/>
    </source>
</evidence>
<keyword evidence="5" id="KW-0997">Cell inner membrane</keyword>
<feature type="domain" description="TonB C-terminal" evidence="11">
    <location>
        <begin position="165"/>
        <end position="251"/>
    </location>
</feature>
<dbReference type="PANTHER" id="PTHR33446:SF2">
    <property type="entry name" value="PROTEIN TONB"/>
    <property type="match status" value="1"/>
</dbReference>
<sequence>MKKTRFLTVTLSVLLHAVIIMGFIHLAQEEKNQQHQAVMDAPVMSIALTHAIEETAPTDSDMTPMVEPEAEIVPPVVVETAQVVLPKKEKKIERPKKKVKEPNKRLSEKKEVEQQKVSTNKITKSAITPQQSQQGETAASSPSMGKVGQPKNGMSNLADTQQINAYREKLRQEVERHKRYPRRAKSMKKQGVAQVQFRLTETGEITSARIVSSSGSELLDNAALAAVEKSQSVGKPPSGFAHIVTFKIEFK</sequence>
<evidence type="ECO:0000256" key="10">
    <source>
        <dbReference type="SAM" id="MobiDB-lite"/>
    </source>
</evidence>
<organism evidence="12 13">
    <name type="scientific">Providencia stuartii ATCC 25827</name>
    <dbReference type="NCBI Taxonomy" id="471874"/>
    <lineage>
        <taxon>Bacteria</taxon>
        <taxon>Pseudomonadati</taxon>
        <taxon>Pseudomonadota</taxon>
        <taxon>Gammaproteobacteria</taxon>
        <taxon>Enterobacterales</taxon>
        <taxon>Morganellaceae</taxon>
        <taxon>Providencia</taxon>
    </lineage>
</organism>
<evidence type="ECO:0000313" key="13">
    <source>
        <dbReference type="Proteomes" id="UP000004506"/>
    </source>
</evidence>
<dbReference type="Gene3D" id="3.30.1150.10">
    <property type="match status" value="1"/>
</dbReference>
<evidence type="ECO:0000259" key="11">
    <source>
        <dbReference type="PROSITE" id="PS52015"/>
    </source>
</evidence>
<reference evidence="13" key="2">
    <citation type="submission" date="2008-04" db="EMBL/GenBank/DDBJ databases">
        <title>Draft genome sequence of Providencia stuartii(ATCC 25827).</title>
        <authorList>
            <person name="Sudarsanam P."/>
            <person name="Ley R."/>
            <person name="Guruge J."/>
            <person name="Turnbaugh P.J."/>
            <person name="Mahowald M."/>
            <person name="Liep D."/>
            <person name="Gordon J."/>
        </authorList>
    </citation>
    <scope>NUCLEOTIDE SEQUENCE [LARGE SCALE GENOMIC DNA]</scope>
    <source>
        <strain evidence="13">ATCC 25827</strain>
    </source>
</reference>
<keyword evidence="4" id="KW-1003">Cell membrane</keyword>
<dbReference type="NCBIfam" id="TIGR01352">
    <property type="entry name" value="tonB_Cterm"/>
    <property type="match status" value="1"/>
</dbReference>
<comment type="subcellular location">
    <subcellularLocation>
        <location evidence="1">Cell inner membrane</location>
        <topology evidence="1">Single-pass membrane protein</topology>
        <orientation evidence="1">Periplasmic side</orientation>
    </subcellularLocation>
</comment>
<evidence type="ECO:0000256" key="6">
    <source>
        <dbReference type="ARBA" id="ARBA00022692"/>
    </source>
</evidence>
<dbReference type="Proteomes" id="UP000004506">
    <property type="component" value="Unassembled WGS sequence"/>
</dbReference>
<evidence type="ECO:0000256" key="4">
    <source>
        <dbReference type="ARBA" id="ARBA00022475"/>
    </source>
</evidence>
<feature type="compositionally biased region" description="Basic and acidic residues" evidence="10">
    <location>
        <begin position="100"/>
        <end position="114"/>
    </location>
</feature>
<dbReference type="GeneID" id="93519682"/>
<feature type="region of interest" description="Disordered" evidence="10">
    <location>
        <begin position="89"/>
        <end position="156"/>
    </location>
</feature>
<evidence type="ECO:0000256" key="3">
    <source>
        <dbReference type="ARBA" id="ARBA00022448"/>
    </source>
</evidence>
<name>A0AA86YIL5_PROST</name>
<accession>A0AA86YIL5</accession>
<keyword evidence="7" id="KW-0653">Protein transport</keyword>
<reference evidence="13" key="1">
    <citation type="submission" date="2008-04" db="EMBL/GenBank/DDBJ databases">
        <title>Draft genome sequence of Providencia stuartii (ATCC 25827).</title>
        <authorList>
            <person name="Sudarsanam P."/>
            <person name="Ley R."/>
            <person name="Guruge J."/>
            <person name="Turnbaugh P.J."/>
            <person name="Mahowald M."/>
            <person name="Liep D."/>
            <person name="Gordon J."/>
        </authorList>
    </citation>
    <scope>NUCLEOTIDE SEQUENCE [LARGE SCALE GENOMIC DNA]</scope>
    <source>
        <strain evidence="13">ATCC 25827</strain>
    </source>
</reference>